<dbReference type="EMBL" id="U15183">
    <property type="protein sequence ID" value="AAA63033.1"/>
    <property type="molecule type" value="Genomic_DNA"/>
</dbReference>
<dbReference type="InterPro" id="IPR010539">
    <property type="entry name" value="BaxI_1-like"/>
</dbReference>
<accession>Q50056</accession>
<dbReference type="Pfam" id="PF12811">
    <property type="entry name" value="BaxI_1"/>
    <property type="match status" value="1"/>
</dbReference>
<dbReference type="PANTHER" id="PTHR41282">
    <property type="entry name" value="CONSERVED TRANSMEMBRANE PROTEIN-RELATED"/>
    <property type="match status" value="1"/>
</dbReference>
<feature type="transmembrane region" description="Helical" evidence="1">
    <location>
        <begin position="36"/>
        <end position="56"/>
    </location>
</feature>
<evidence type="ECO:0000256" key="1">
    <source>
        <dbReference type="SAM" id="Phobius"/>
    </source>
</evidence>
<evidence type="ECO:0000313" key="2">
    <source>
        <dbReference type="EMBL" id="AAA63033.1"/>
    </source>
</evidence>
<dbReference type="AlphaFoldDB" id="Q50056"/>
<keyword evidence="1" id="KW-1133">Transmembrane helix</keyword>
<proteinExistence type="predicted"/>
<protein>
    <submittedName>
        <fullName evidence="2">U1740d</fullName>
    </submittedName>
</protein>
<reference evidence="2" key="2">
    <citation type="submission" date="1995-04" db="EMBL/GenBank/DDBJ databases">
        <authorList>
            <person name="Smith D.R."/>
        </authorList>
    </citation>
    <scope>NUCLEOTIDE SEQUENCE</scope>
</reference>
<keyword evidence="1" id="KW-0472">Membrane</keyword>
<keyword evidence="1" id="KW-0812">Transmembrane</keyword>
<name>Q50056_MYCLR</name>
<sequence length="96" mass="9454">MLVAGTFGVLALMLGNFVLAMFGLGGGTGLGLRSGGPVAILFSLACIGIAAFGFLLDFDAADQMIRAGAPGEGGVGYCSGLDRNVGLAICRDPASA</sequence>
<dbReference type="PANTHER" id="PTHR41282:SF1">
    <property type="entry name" value="CONSERVED TRANSMEMBRANE PROTEIN-RELATED"/>
    <property type="match status" value="1"/>
</dbReference>
<reference evidence="2" key="1">
    <citation type="submission" date="1994-09" db="EMBL/GenBank/DDBJ databases">
        <authorList>
            <person name="Robison K."/>
        </authorList>
    </citation>
    <scope>NUCLEOTIDE SEQUENCE</scope>
</reference>
<organism evidence="2">
    <name type="scientific">Mycobacterium leprae</name>
    <dbReference type="NCBI Taxonomy" id="1769"/>
    <lineage>
        <taxon>Bacteria</taxon>
        <taxon>Bacillati</taxon>
        <taxon>Actinomycetota</taxon>
        <taxon>Actinomycetes</taxon>
        <taxon>Mycobacteriales</taxon>
        <taxon>Mycobacteriaceae</taxon>
        <taxon>Mycobacterium</taxon>
    </lineage>
</organism>